<name>A0A0D2H0U1_9EURO</name>
<organism evidence="2 3">
    <name type="scientific">Fonsecaea pedrosoi CBS 271.37</name>
    <dbReference type="NCBI Taxonomy" id="1442368"/>
    <lineage>
        <taxon>Eukaryota</taxon>
        <taxon>Fungi</taxon>
        <taxon>Dikarya</taxon>
        <taxon>Ascomycota</taxon>
        <taxon>Pezizomycotina</taxon>
        <taxon>Eurotiomycetes</taxon>
        <taxon>Chaetothyriomycetidae</taxon>
        <taxon>Chaetothyriales</taxon>
        <taxon>Herpotrichiellaceae</taxon>
        <taxon>Fonsecaea</taxon>
    </lineage>
</organism>
<protein>
    <submittedName>
        <fullName evidence="2">Uncharacterized protein</fullName>
    </submittedName>
</protein>
<evidence type="ECO:0000313" key="2">
    <source>
        <dbReference type="EMBL" id="KIW78319.1"/>
    </source>
</evidence>
<proteinExistence type="predicted"/>
<dbReference type="VEuPathDB" id="FungiDB:Z517_08154"/>
<accession>A0A0D2H0U1</accession>
<evidence type="ECO:0000256" key="1">
    <source>
        <dbReference type="SAM" id="MobiDB-lite"/>
    </source>
</evidence>
<reference evidence="2 3" key="1">
    <citation type="submission" date="2015-01" db="EMBL/GenBank/DDBJ databases">
        <title>The Genome Sequence of Fonsecaea pedrosoi CBS 271.37.</title>
        <authorList>
            <consortium name="The Broad Institute Genomics Platform"/>
            <person name="Cuomo C."/>
            <person name="de Hoog S."/>
            <person name="Gorbushina A."/>
            <person name="Stielow B."/>
            <person name="Teixiera M."/>
            <person name="Abouelleil A."/>
            <person name="Chapman S.B."/>
            <person name="Priest M."/>
            <person name="Young S.K."/>
            <person name="Wortman J."/>
            <person name="Nusbaum C."/>
            <person name="Birren B."/>
        </authorList>
    </citation>
    <scope>NUCLEOTIDE SEQUENCE [LARGE SCALE GENOMIC DNA]</scope>
    <source>
        <strain evidence="2 3">CBS 271.37</strain>
    </source>
</reference>
<evidence type="ECO:0000313" key="3">
    <source>
        <dbReference type="Proteomes" id="UP000053029"/>
    </source>
</evidence>
<gene>
    <name evidence="2" type="ORF">Z517_08154</name>
</gene>
<dbReference type="EMBL" id="KN846973">
    <property type="protein sequence ID" value="KIW78319.1"/>
    <property type="molecule type" value="Genomic_DNA"/>
</dbReference>
<sequence>MNGDEIATGPVDIDGREPPLQEFEAEGTTATARPPVLELSHSSEGHEEQGRLHGSRVGGGCHYPVQASHLGAGVEQGQTWRRVGRRGRDSGQAGTRPVDAAASRTE</sequence>
<dbReference type="Proteomes" id="UP000053029">
    <property type="component" value="Unassembled WGS sequence"/>
</dbReference>
<dbReference type="RefSeq" id="XP_013282127.1">
    <property type="nucleotide sequence ID" value="XM_013426673.1"/>
</dbReference>
<dbReference type="GeneID" id="25307644"/>
<dbReference type="HOGENOM" id="CLU_2223328_0_0_1"/>
<feature type="region of interest" description="Disordered" evidence="1">
    <location>
        <begin position="1"/>
        <end position="106"/>
    </location>
</feature>
<dbReference type="AlphaFoldDB" id="A0A0D2H0U1"/>
<feature type="compositionally biased region" description="Basic and acidic residues" evidence="1">
    <location>
        <begin position="41"/>
        <end position="51"/>
    </location>
</feature>
<keyword evidence="3" id="KW-1185">Reference proteome</keyword>